<dbReference type="RefSeq" id="WP_265424714.1">
    <property type="nucleotide sequence ID" value="NZ_JAPFPW010000007.1"/>
</dbReference>
<dbReference type="InterPro" id="IPR003593">
    <property type="entry name" value="AAA+_ATPase"/>
</dbReference>
<evidence type="ECO:0000259" key="4">
    <source>
        <dbReference type="PROSITE" id="PS50893"/>
    </source>
</evidence>
<dbReference type="Pfam" id="PF00005">
    <property type="entry name" value="ABC_tran"/>
    <property type="match status" value="1"/>
</dbReference>
<dbReference type="EMBL" id="JAPFPW010000007">
    <property type="protein sequence ID" value="MCW7753845.1"/>
    <property type="molecule type" value="Genomic_DNA"/>
</dbReference>
<feature type="domain" description="ABC transporter" evidence="4">
    <location>
        <begin position="4"/>
        <end position="251"/>
    </location>
</feature>
<dbReference type="CDD" id="cd03219">
    <property type="entry name" value="ABC_Mj1267_LivG_branched"/>
    <property type="match status" value="1"/>
</dbReference>
<protein>
    <submittedName>
        <fullName evidence="5">ABC transporter ATP-binding protein</fullName>
    </submittedName>
</protein>
<dbReference type="Gene3D" id="3.40.50.300">
    <property type="entry name" value="P-loop containing nucleotide triphosphate hydrolases"/>
    <property type="match status" value="1"/>
</dbReference>
<reference evidence="5 6" key="1">
    <citation type="submission" date="2022-11" db="EMBL/GenBank/DDBJ databases">
        <title>Desulfobotulus tamanensis H1 sp. nov. - anaerobic, alkaliphilic, sulphate reducing bacterium isolated from terrestrial mud volcano.</title>
        <authorList>
            <person name="Frolova A."/>
            <person name="Merkel A.Y."/>
            <person name="Slobodkin A.I."/>
        </authorList>
    </citation>
    <scope>NUCLEOTIDE SEQUENCE [LARGE SCALE GENOMIC DNA]</scope>
    <source>
        <strain evidence="5 6">H1</strain>
    </source>
</reference>
<comment type="caution">
    <text evidence="5">The sequence shown here is derived from an EMBL/GenBank/DDBJ whole genome shotgun (WGS) entry which is preliminary data.</text>
</comment>
<evidence type="ECO:0000256" key="2">
    <source>
        <dbReference type="ARBA" id="ARBA00022741"/>
    </source>
</evidence>
<dbReference type="InterPro" id="IPR003439">
    <property type="entry name" value="ABC_transporter-like_ATP-bd"/>
</dbReference>
<dbReference type="PANTHER" id="PTHR45772">
    <property type="entry name" value="CONSERVED COMPONENT OF ABC TRANSPORTER FOR NATURAL AMINO ACIDS-RELATED"/>
    <property type="match status" value="1"/>
</dbReference>
<keyword evidence="6" id="KW-1185">Reference proteome</keyword>
<dbReference type="GO" id="GO:0005524">
    <property type="term" value="F:ATP binding"/>
    <property type="evidence" value="ECO:0007669"/>
    <property type="project" value="UniProtKB-KW"/>
</dbReference>
<dbReference type="InterPro" id="IPR032823">
    <property type="entry name" value="BCA_ABC_TP_C"/>
</dbReference>
<name>A0ABT3N8R4_9BACT</name>
<evidence type="ECO:0000313" key="5">
    <source>
        <dbReference type="EMBL" id="MCW7753845.1"/>
    </source>
</evidence>
<dbReference type="Pfam" id="PF12399">
    <property type="entry name" value="BCA_ABC_TP_C"/>
    <property type="match status" value="1"/>
</dbReference>
<keyword evidence="3 5" id="KW-0067">ATP-binding</keyword>
<accession>A0ABT3N8R4</accession>
<organism evidence="5 6">
    <name type="scientific">Desulfobotulus pelophilus</name>
    <dbReference type="NCBI Taxonomy" id="2823377"/>
    <lineage>
        <taxon>Bacteria</taxon>
        <taxon>Pseudomonadati</taxon>
        <taxon>Thermodesulfobacteriota</taxon>
        <taxon>Desulfobacteria</taxon>
        <taxon>Desulfobacterales</taxon>
        <taxon>Desulfobacteraceae</taxon>
        <taxon>Desulfobotulus</taxon>
    </lineage>
</organism>
<gene>
    <name evidence="5" type="ORF">OOT00_07600</name>
</gene>
<evidence type="ECO:0000256" key="3">
    <source>
        <dbReference type="ARBA" id="ARBA00022840"/>
    </source>
</evidence>
<dbReference type="InterPro" id="IPR027417">
    <property type="entry name" value="P-loop_NTPase"/>
</dbReference>
<dbReference type="PANTHER" id="PTHR45772:SF7">
    <property type="entry name" value="AMINO ACID ABC TRANSPORTER ATP-BINDING PROTEIN"/>
    <property type="match status" value="1"/>
</dbReference>
<dbReference type="InterPro" id="IPR051120">
    <property type="entry name" value="ABC_AA/LPS_Transport"/>
</dbReference>
<evidence type="ECO:0000256" key="1">
    <source>
        <dbReference type="ARBA" id="ARBA00022448"/>
    </source>
</evidence>
<proteinExistence type="predicted"/>
<dbReference type="PROSITE" id="PS50893">
    <property type="entry name" value="ABC_TRANSPORTER_2"/>
    <property type="match status" value="1"/>
</dbReference>
<dbReference type="SMART" id="SM00382">
    <property type="entry name" value="AAA"/>
    <property type="match status" value="1"/>
</dbReference>
<keyword evidence="1" id="KW-0813">Transport</keyword>
<sequence>MSLLSLDKVVKTFGGLTAVNRVSFSVDAGAVVGLIGPNGAGKTTVFNLITGNYTPDTGDIFFEGRSVKGKKPHKIVEMGIARTFQSIRLFQNMPVVENVLAGCHCRMGAGIFASMVRTPGQRREEKEALETARQVLEFVGLWDYAGLPASSLSYGKQRLLEIARALASFPRIIILDEPAGGMNDQETAELLRLIREISRKGITVLLIEHDMGLVMRACEKLVVIEYGTKIAEGSPEDIKNNPRVIEAYLGSDEDTGGEDPC</sequence>
<evidence type="ECO:0000313" key="6">
    <source>
        <dbReference type="Proteomes" id="UP001209681"/>
    </source>
</evidence>
<dbReference type="SUPFAM" id="SSF52540">
    <property type="entry name" value="P-loop containing nucleoside triphosphate hydrolases"/>
    <property type="match status" value="1"/>
</dbReference>
<keyword evidence="2" id="KW-0547">Nucleotide-binding</keyword>
<dbReference type="Proteomes" id="UP001209681">
    <property type="component" value="Unassembled WGS sequence"/>
</dbReference>